<name>A0A150RGR8_SORCE</name>
<dbReference type="EMBL" id="JEMB01002685">
    <property type="protein sequence ID" value="KYF79156.1"/>
    <property type="molecule type" value="Genomic_DNA"/>
</dbReference>
<keyword evidence="6" id="KW-1278">Translocase</keyword>
<dbReference type="GO" id="GO:0046872">
    <property type="term" value="F:metal ion binding"/>
    <property type="evidence" value="ECO:0007669"/>
    <property type="project" value="UniProtKB-KW"/>
</dbReference>
<organism evidence="14 15">
    <name type="scientific">Sorangium cellulosum</name>
    <name type="common">Polyangium cellulosum</name>
    <dbReference type="NCBI Taxonomy" id="56"/>
    <lineage>
        <taxon>Bacteria</taxon>
        <taxon>Pseudomonadati</taxon>
        <taxon>Myxococcota</taxon>
        <taxon>Polyangia</taxon>
        <taxon>Polyangiales</taxon>
        <taxon>Polyangiaceae</taxon>
        <taxon>Sorangium</taxon>
    </lineage>
</organism>
<proteinExistence type="predicted"/>
<dbReference type="PROSITE" id="PS00198">
    <property type="entry name" value="4FE4S_FER_1"/>
    <property type="match status" value="1"/>
</dbReference>
<dbReference type="GO" id="GO:0016020">
    <property type="term" value="C:membrane"/>
    <property type="evidence" value="ECO:0007669"/>
    <property type="project" value="InterPro"/>
</dbReference>
<keyword evidence="8" id="KW-0411">Iron-sulfur</keyword>
<keyword evidence="4" id="KW-0479">Metal-binding</keyword>
<dbReference type="GO" id="GO:0051539">
    <property type="term" value="F:4 iron, 4 sulfur cluster binding"/>
    <property type="evidence" value="ECO:0007669"/>
    <property type="project" value="UniProtKB-KW"/>
</dbReference>
<reference evidence="14 15" key="1">
    <citation type="submission" date="2014-02" db="EMBL/GenBank/DDBJ databases">
        <title>The small core and large imbalanced accessory genome model reveals a collaborative survival strategy of Sorangium cellulosum strains in nature.</title>
        <authorList>
            <person name="Han K."/>
            <person name="Peng R."/>
            <person name="Blom J."/>
            <person name="Li Y.-Z."/>
        </authorList>
    </citation>
    <scope>NUCLEOTIDE SEQUENCE [LARGE SCALE GENOMIC DNA]</scope>
    <source>
        <strain evidence="14 15">So0011-07</strain>
    </source>
</reference>
<evidence type="ECO:0000256" key="11">
    <source>
        <dbReference type="ARBA" id="ARBA00023136"/>
    </source>
</evidence>
<dbReference type="AlphaFoldDB" id="A0A150RGR8"/>
<evidence type="ECO:0000256" key="6">
    <source>
        <dbReference type="ARBA" id="ARBA00022967"/>
    </source>
</evidence>
<feature type="region of interest" description="Disordered" evidence="12">
    <location>
        <begin position="193"/>
        <end position="220"/>
    </location>
</feature>
<dbReference type="InterPro" id="IPR010226">
    <property type="entry name" value="NADH_quinone_OxRdtase_chainI"/>
</dbReference>
<keyword evidence="11" id="KW-0472">Membrane</keyword>
<evidence type="ECO:0000259" key="13">
    <source>
        <dbReference type="PROSITE" id="PS51379"/>
    </source>
</evidence>
<feature type="domain" description="4Fe-4S ferredoxin-type" evidence="13">
    <location>
        <begin position="95"/>
        <end position="127"/>
    </location>
</feature>
<gene>
    <name evidence="14" type="ORF">BE17_06920</name>
</gene>
<keyword evidence="1" id="KW-1003">Cell membrane</keyword>
<feature type="compositionally biased region" description="Basic and acidic residues" evidence="12">
    <location>
        <begin position="193"/>
        <end position="207"/>
    </location>
</feature>
<keyword evidence="7" id="KW-0408">Iron</keyword>
<evidence type="ECO:0000313" key="15">
    <source>
        <dbReference type="Proteomes" id="UP000075635"/>
    </source>
</evidence>
<dbReference type="GO" id="GO:0016651">
    <property type="term" value="F:oxidoreductase activity, acting on NAD(P)H"/>
    <property type="evidence" value="ECO:0007669"/>
    <property type="project" value="InterPro"/>
</dbReference>
<dbReference type="PANTHER" id="PTHR10849:SF24">
    <property type="entry name" value="NADH-QUINONE OXIDOREDUCTASE SUBUNIT I 2"/>
    <property type="match status" value="1"/>
</dbReference>
<evidence type="ECO:0000256" key="2">
    <source>
        <dbReference type="ARBA" id="ARBA00022485"/>
    </source>
</evidence>
<keyword evidence="9" id="KW-0520">NAD</keyword>
<dbReference type="Pfam" id="PF12838">
    <property type="entry name" value="Fer4_7"/>
    <property type="match status" value="1"/>
</dbReference>
<feature type="compositionally biased region" description="Gly residues" evidence="12">
    <location>
        <begin position="208"/>
        <end position="220"/>
    </location>
</feature>
<evidence type="ECO:0000256" key="9">
    <source>
        <dbReference type="ARBA" id="ARBA00023027"/>
    </source>
</evidence>
<keyword evidence="2" id="KW-0004">4Fe-4S</keyword>
<evidence type="ECO:0000256" key="1">
    <source>
        <dbReference type="ARBA" id="ARBA00022475"/>
    </source>
</evidence>
<feature type="domain" description="4Fe-4S ferredoxin-type" evidence="13">
    <location>
        <begin position="55"/>
        <end position="84"/>
    </location>
</feature>
<evidence type="ECO:0000256" key="10">
    <source>
        <dbReference type="ARBA" id="ARBA00023075"/>
    </source>
</evidence>
<sequence>MDLAQYIKSISSAANTILEGMAVTFSHLFREPITVQYPDRTDRPVTEMLPPRYRGFLEVQMDICTGCKRCERSCPIECIAIDLEKDPATKKQAMSRFDIDMGKCMYCGLCVEACKNESTGAIRHTREFEGAAPTLDHLTFRFIPEGLVPLYKAPKDLGEVPVGEYGPHAREARERAMRDNPAALEELRAIWRAERGKGGEGGEEKSAEGGGGEEAGAAGG</sequence>
<keyword evidence="5" id="KW-0677">Repeat</keyword>
<evidence type="ECO:0000256" key="3">
    <source>
        <dbReference type="ARBA" id="ARBA00022719"/>
    </source>
</evidence>
<comment type="caution">
    <text evidence="14">The sequence shown here is derived from an EMBL/GenBank/DDBJ whole genome shotgun (WGS) entry which is preliminary data.</text>
</comment>
<evidence type="ECO:0000256" key="7">
    <source>
        <dbReference type="ARBA" id="ARBA00023004"/>
    </source>
</evidence>
<evidence type="ECO:0000256" key="12">
    <source>
        <dbReference type="SAM" id="MobiDB-lite"/>
    </source>
</evidence>
<keyword evidence="10" id="KW-0830">Ubiquinone</keyword>
<accession>A0A150RGR8</accession>
<protein>
    <submittedName>
        <fullName evidence="14">NADH dehydrogenase</fullName>
    </submittedName>
</protein>
<dbReference type="SUPFAM" id="SSF54862">
    <property type="entry name" value="4Fe-4S ferredoxins"/>
    <property type="match status" value="1"/>
</dbReference>
<dbReference type="Proteomes" id="UP000075635">
    <property type="component" value="Unassembled WGS sequence"/>
</dbReference>
<evidence type="ECO:0000256" key="8">
    <source>
        <dbReference type="ARBA" id="ARBA00023014"/>
    </source>
</evidence>
<keyword evidence="3" id="KW-0874">Quinone</keyword>
<dbReference type="PROSITE" id="PS51379">
    <property type="entry name" value="4FE4S_FER_2"/>
    <property type="match status" value="2"/>
</dbReference>
<dbReference type="InterPro" id="IPR017896">
    <property type="entry name" value="4Fe4S_Fe-S-bd"/>
</dbReference>
<dbReference type="PANTHER" id="PTHR10849">
    <property type="entry name" value="NADH DEHYDROGENASE UBIQUINONE IRON-SULFUR PROTEIN 8, MITOCHONDRIAL"/>
    <property type="match status" value="1"/>
</dbReference>
<dbReference type="InterPro" id="IPR017900">
    <property type="entry name" value="4Fe4S_Fe_S_CS"/>
</dbReference>
<dbReference type="GO" id="GO:0048038">
    <property type="term" value="F:quinone binding"/>
    <property type="evidence" value="ECO:0007669"/>
    <property type="project" value="UniProtKB-KW"/>
</dbReference>
<evidence type="ECO:0000313" key="14">
    <source>
        <dbReference type="EMBL" id="KYF79156.1"/>
    </source>
</evidence>
<evidence type="ECO:0000256" key="5">
    <source>
        <dbReference type="ARBA" id="ARBA00022737"/>
    </source>
</evidence>
<dbReference type="Gene3D" id="3.30.70.3270">
    <property type="match status" value="1"/>
</dbReference>
<evidence type="ECO:0000256" key="4">
    <source>
        <dbReference type="ARBA" id="ARBA00022723"/>
    </source>
</evidence>